<keyword evidence="2" id="KW-0812">Transmembrane</keyword>
<accession>A0A9D9HMP0</accession>
<organism evidence="3 4">
    <name type="scientific">Candidatus Gallitreponema excrementavium</name>
    <dbReference type="NCBI Taxonomy" id="2840840"/>
    <lineage>
        <taxon>Bacteria</taxon>
        <taxon>Pseudomonadati</taxon>
        <taxon>Spirochaetota</taxon>
        <taxon>Spirochaetia</taxon>
        <taxon>Spirochaetales</taxon>
        <taxon>Candidatus Gallitreponema</taxon>
    </lineage>
</organism>
<dbReference type="EMBL" id="JADIMM010000014">
    <property type="protein sequence ID" value="MBO8456703.1"/>
    <property type="molecule type" value="Genomic_DNA"/>
</dbReference>
<reference evidence="3" key="1">
    <citation type="submission" date="2020-10" db="EMBL/GenBank/DDBJ databases">
        <authorList>
            <person name="Gilroy R."/>
        </authorList>
    </citation>
    <scope>NUCLEOTIDE SEQUENCE</scope>
    <source>
        <strain evidence="3">10532</strain>
    </source>
</reference>
<feature type="region of interest" description="Disordered" evidence="1">
    <location>
        <begin position="641"/>
        <end position="759"/>
    </location>
</feature>
<sequence length="759" mass="86160">MTGKVFHDSANVYQDQAKILFEYYKKAAEKIVSEQKKLEDLKTIWGNLLQKKKIHKLIFMILFILMFSASLVVFITSIVKGSLKTPFYIALESTSFAAGVVFLVLFIKVLFFVKQCEEKLLKFDEDYKNIRTDYAVNKIGVVYVPVATRVPFEGKSFLVDHTKKVGETNFQLTVMNNPDSFKDSLGKLQEGMDKIPVVENNEMPEEVDTSNYSTSMQNIILHDHVGNIDRQVRNISFLLNDSEKISVSLPVIKPESREEKFVEQYATSDTGNKPVLNVFDIEGFDVKLKNFSSLNSMKDQIKTSGDSDNTEYMKKLMVQLAETVQLLTKTKTSGSSKLINYTTKIFENVLKSSYNEYSPSLEAEEIERIRTANFDYQSSVNDYKPFSLKQGSRVKYDLLSGNWVAEDGSRTSMPFGMHQVDEEVLMPVIQNLMEENRVERLKIYNSIEDQKRSYLEKWTSETGAYFRDNRKAADELITHMREAYADYTSSATTYKSLMKTQEMLDSQGVQADGKVVAEDAQDEMVAGFEIQASQCNRQQEEFADFMDRIQDDINESKERFGHVEYYEASLRDSESHNMAVSMAEVQNLDSRKKQLVGVSPYFANNADLPPLPNTQPEMMEDVDINLVGQVKENLDALAAAEAEAREREAAEKELLQEEEESGALGEEPCESGDSSGTEALEEETEDSGEYEDSGYDENEGEGEGEDYDEDGDGEYDEDYEEDDDGDGDESDGDTIEDDESEYDEETDSDEDGDLPKEDK</sequence>
<gene>
    <name evidence="3" type="ORF">IAA81_00555</name>
</gene>
<evidence type="ECO:0000256" key="1">
    <source>
        <dbReference type="SAM" id="MobiDB-lite"/>
    </source>
</evidence>
<dbReference type="Proteomes" id="UP000823638">
    <property type="component" value="Unassembled WGS sequence"/>
</dbReference>
<evidence type="ECO:0000313" key="3">
    <source>
        <dbReference type="EMBL" id="MBO8456703.1"/>
    </source>
</evidence>
<keyword evidence="2" id="KW-1133">Transmembrane helix</keyword>
<keyword evidence="2" id="KW-0472">Membrane</keyword>
<comment type="caution">
    <text evidence="3">The sequence shown here is derived from an EMBL/GenBank/DDBJ whole genome shotgun (WGS) entry which is preliminary data.</text>
</comment>
<proteinExistence type="predicted"/>
<dbReference type="AlphaFoldDB" id="A0A9D9HMP0"/>
<feature type="transmembrane region" description="Helical" evidence="2">
    <location>
        <begin position="57"/>
        <end position="79"/>
    </location>
</feature>
<feature type="compositionally biased region" description="Basic and acidic residues" evidence="1">
    <location>
        <begin position="642"/>
        <end position="655"/>
    </location>
</feature>
<protein>
    <submittedName>
        <fullName evidence="3">Uncharacterized protein</fullName>
    </submittedName>
</protein>
<feature type="compositionally biased region" description="Acidic residues" evidence="1">
    <location>
        <begin position="679"/>
        <end position="752"/>
    </location>
</feature>
<evidence type="ECO:0000256" key="2">
    <source>
        <dbReference type="SAM" id="Phobius"/>
    </source>
</evidence>
<name>A0A9D9HMP0_9SPIR</name>
<feature type="transmembrane region" description="Helical" evidence="2">
    <location>
        <begin position="85"/>
        <end position="113"/>
    </location>
</feature>
<reference evidence="3" key="2">
    <citation type="journal article" date="2021" name="PeerJ">
        <title>Extensive microbial diversity within the chicken gut microbiome revealed by metagenomics and culture.</title>
        <authorList>
            <person name="Gilroy R."/>
            <person name="Ravi A."/>
            <person name="Getino M."/>
            <person name="Pursley I."/>
            <person name="Horton D.L."/>
            <person name="Alikhan N.F."/>
            <person name="Baker D."/>
            <person name="Gharbi K."/>
            <person name="Hall N."/>
            <person name="Watson M."/>
            <person name="Adriaenssens E.M."/>
            <person name="Foster-Nyarko E."/>
            <person name="Jarju S."/>
            <person name="Secka A."/>
            <person name="Antonio M."/>
            <person name="Oren A."/>
            <person name="Chaudhuri R.R."/>
            <person name="La Ragione R."/>
            <person name="Hildebrand F."/>
            <person name="Pallen M.J."/>
        </authorList>
    </citation>
    <scope>NUCLEOTIDE SEQUENCE</scope>
    <source>
        <strain evidence="3">10532</strain>
    </source>
</reference>
<evidence type="ECO:0000313" key="4">
    <source>
        <dbReference type="Proteomes" id="UP000823638"/>
    </source>
</evidence>